<evidence type="ECO:0000256" key="5">
    <source>
        <dbReference type="ARBA" id="ARBA00034769"/>
    </source>
</evidence>
<dbReference type="Pfam" id="PF01062">
    <property type="entry name" value="Bestrophin"/>
    <property type="match status" value="1"/>
</dbReference>
<evidence type="ECO:0000256" key="1">
    <source>
        <dbReference type="ARBA" id="ARBA00004370"/>
    </source>
</evidence>
<evidence type="ECO:0000313" key="8">
    <source>
        <dbReference type="Proteomes" id="UP000678499"/>
    </source>
</evidence>
<keyword evidence="8" id="KW-1185">Reference proteome</keyword>
<sequence>MTISYTSDVATSSGFGCFWKVLWRWKGSIYKLVWKDLFAFLLSYFGISAAYRFALDEPSKKYFEQVVIYVSKSYTKLIPLSFVLGFYVSIIMTRWWNQVSGVPWPDTVSLYVNSCMTNNKSPRARMFRRTIVRYLNLAFVISMSKVSPRVKRRFPTLDHIIEAGLLNDHEKSLLGGIDKKSQYSNWFVPIVWCAGVAKQAQREGMFIGEQSYLALLSRITDFRGACGNILNYDWISVPLVYTQVVTFAVYAYFLADLFGNQWIEAGDIDMYFPIFPCLQFLFYMGWLKVAEVLINPFGDDDEDFELNWVIDRNIQIAYLVADDLHESHPEVSKDVHWIEGVPQDIPHTIASEMQKEEPFIEGSTAHITAESMQEDADIAPPRAKTPLLDDLSQASVSHSPALLKEDEYPAIFGLEMRQQVAKIKPYERDPANKHSVTS</sequence>
<keyword evidence="6" id="KW-0813">Transport</keyword>
<dbReference type="EMBL" id="CAJPEX010002718">
    <property type="protein sequence ID" value="CAG0921408.1"/>
    <property type="molecule type" value="Genomic_DNA"/>
</dbReference>
<organism evidence="7">
    <name type="scientific">Notodromas monacha</name>
    <dbReference type="NCBI Taxonomy" id="399045"/>
    <lineage>
        <taxon>Eukaryota</taxon>
        <taxon>Metazoa</taxon>
        <taxon>Ecdysozoa</taxon>
        <taxon>Arthropoda</taxon>
        <taxon>Crustacea</taxon>
        <taxon>Oligostraca</taxon>
        <taxon>Ostracoda</taxon>
        <taxon>Podocopa</taxon>
        <taxon>Podocopida</taxon>
        <taxon>Cypridocopina</taxon>
        <taxon>Cypridoidea</taxon>
        <taxon>Cyprididae</taxon>
        <taxon>Notodromas</taxon>
    </lineage>
</organism>
<dbReference type="GO" id="GO:0005254">
    <property type="term" value="F:chloride channel activity"/>
    <property type="evidence" value="ECO:0007669"/>
    <property type="project" value="UniProtKB-KW"/>
</dbReference>
<proteinExistence type="inferred from homology"/>
<dbReference type="GO" id="GO:0005886">
    <property type="term" value="C:plasma membrane"/>
    <property type="evidence" value="ECO:0007669"/>
    <property type="project" value="UniProtKB-SubCell"/>
</dbReference>
<gene>
    <name evidence="7" type="ORF">NMOB1V02_LOCUS8904</name>
</gene>
<keyword evidence="6" id="KW-0869">Chloride channel</keyword>
<comment type="function">
    <text evidence="6">Forms chloride channels.</text>
</comment>
<keyword evidence="6" id="KW-0406">Ion transport</keyword>
<dbReference type="AlphaFoldDB" id="A0A7R9GG76"/>
<keyword evidence="6" id="KW-0868">Chloride</keyword>
<comment type="similarity">
    <text evidence="5 6">Belongs to the anion channel-forming bestrophin (TC 1.A.46) family. Calcium-sensitive chloride channel subfamily.</text>
</comment>
<name>A0A7R9GG76_9CRUS</name>
<dbReference type="PANTHER" id="PTHR10736:SF11">
    <property type="entry name" value="BESTROPHIN 2"/>
    <property type="match status" value="1"/>
</dbReference>
<keyword evidence="3 6" id="KW-1133">Transmembrane helix</keyword>
<keyword evidence="6" id="KW-0407">Ion channel</keyword>
<dbReference type="PANTHER" id="PTHR10736">
    <property type="entry name" value="BESTROPHIN"/>
    <property type="match status" value="1"/>
</dbReference>
<dbReference type="InterPro" id="IPR000615">
    <property type="entry name" value="Bestrophin"/>
</dbReference>
<protein>
    <recommendedName>
        <fullName evidence="6">Bestrophin homolog</fullName>
    </recommendedName>
</protein>
<evidence type="ECO:0000256" key="6">
    <source>
        <dbReference type="RuleBase" id="RU363126"/>
    </source>
</evidence>
<reference evidence="7" key="1">
    <citation type="submission" date="2020-11" db="EMBL/GenBank/DDBJ databases">
        <authorList>
            <person name="Tran Van P."/>
        </authorList>
    </citation>
    <scope>NUCLEOTIDE SEQUENCE</scope>
</reference>
<dbReference type="EMBL" id="OA884755">
    <property type="protein sequence ID" value="CAD7281256.1"/>
    <property type="molecule type" value="Genomic_DNA"/>
</dbReference>
<dbReference type="InterPro" id="IPR021134">
    <property type="entry name" value="Bestrophin-like"/>
</dbReference>
<feature type="transmembrane region" description="Helical" evidence="6">
    <location>
        <begin position="37"/>
        <end position="55"/>
    </location>
</feature>
<dbReference type="GO" id="GO:0034707">
    <property type="term" value="C:chloride channel complex"/>
    <property type="evidence" value="ECO:0007669"/>
    <property type="project" value="UniProtKB-KW"/>
</dbReference>
<evidence type="ECO:0000256" key="4">
    <source>
        <dbReference type="ARBA" id="ARBA00023136"/>
    </source>
</evidence>
<feature type="transmembrane region" description="Helical" evidence="6">
    <location>
        <begin position="76"/>
        <end position="96"/>
    </location>
</feature>
<dbReference type="Proteomes" id="UP000678499">
    <property type="component" value="Unassembled WGS sequence"/>
</dbReference>
<evidence type="ECO:0000256" key="3">
    <source>
        <dbReference type="ARBA" id="ARBA00022989"/>
    </source>
</evidence>
<keyword evidence="2 6" id="KW-0812">Transmembrane</keyword>
<accession>A0A7R9GG76</accession>
<comment type="subcellular location">
    <subcellularLocation>
        <location evidence="6">Cell membrane</location>
        <topology evidence="6">Multi-pass membrane protein</topology>
    </subcellularLocation>
    <subcellularLocation>
        <location evidence="1">Membrane</location>
    </subcellularLocation>
</comment>
<evidence type="ECO:0000313" key="7">
    <source>
        <dbReference type="EMBL" id="CAD7281256.1"/>
    </source>
</evidence>
<dbReference type="OrthoDB" id="201595at2759"/>
<feature type="transmembrane region" description="Helical" evidence="6">
    <location>
        <begin position="239"/>
        <end position="258"/>
    </location>
</feature>
<evidence type="ECO:0000256" key="2">
    <source>
        <dbReference type="ARBA" id="ARBA00022692"/>
    </source>
</evidence>
<keyword evidence="6" id="KW-1003">Cell membrane</keyword>
<feature type="transmembrane region" description="Helical" evidence="6">
    <location>
        <begin position="270"/>
        <end position="287"/>
    </location>
</feature>
<keyword evidence="4 6" id="KW-0472">Membrane</keyword>